<protein>
    <submittedName>
        <fullName evidence="3">IPT/TIG domain-containing protein</fullName>
    </submittedName>
</protein>
<feature type="domain" description="IPT/TIG" evidence="2">
    <location>
        <begin position="473"/>
        <end position="553"/>
    </location>
</feature>
<dbReference type="InterPro" id="IPR052387">
    <property type="entry name" value="Fibrocystin"/>
</dbReference>
<comment type="caution">
    <text evidence="3">The sequence shown here is derived from an EMBL/GenBank/DDBJ whole genome shotgun (WGS) entry which is preliminary data.</text>
</comment>
<evidence type="ECO:0000313" key="4">
    <source>
        <dbReference type="Proteomes" id="UP001378956"/>
    </source>
</evidence>
<dbReference type="EMBL" id="JBBEUB010000001">
    <property type="protein sequence ID" value="MEJ2901323.1"/>
    <property type="molecule type" value="Genomic_DNA"/>
</dbReference>
<name>A0ABU8NJ91_9SPHI</name>
<dbReference type="Pfam" id="PF01833">
    <property type="entry name" value="TIG"/>
    <property type="match status" value="3"/>
</dbReference>
<dbReference type="PANTHER" id="PTHR46769:SF2">
    <property type="entry name" value="FIBROCYSTIN-L ISOFORM 2 PRECURSOR-RELATED"/>
    <property type="match status" value="1"/>
</dbReference>
<proteinExistence type="predicted"/>
<sequence length="556" mass="58972">MKKNILLIAITLISLLQFQSCKKDNLTGPEIQTLSATALAPNAATFIGNIVSKGNFNPSDYGFIYSTTSDVSDVKGTKVSLGKDVPQGEFTKEVRNLSLNSPYYQSTLFVRAYITDEKGTALGKTIQINLPTQQAGNVSPNSGKVGDQVKITGKFYIESDSAIEVTFNNIKAKVLSISDTEIVAEIPQGIQARHGNQLSIEVSISGQKVSVSNGFTIYANVKDFSPKSGPIGTLVTFTGDNLPDYYNYPSTFSIFFGNIQVNTLYGSIPQISVPSTVEVKSEVSVRLADKKFVLPGEFTVTPPVITGLNPAVTLPGTSVAISGNNFPGNFEHNQGMPTATIGSTDAQVFPDYQGGFTMIVPESLSAGDYTITFKSGPNTVTAPKKLKVLSYAFTNFSPASGAPGMEIDITGNFIKDQSYYVYFGTIPSSGAATSATNLKIAVPGGINAGNVKLYLEFAGKKYTIAKEFKMLGPAITSFTPTSAVAGSIVTIKGEGFAQNYYSTVVKFGTIEAPITSITENTITVAVPSNLNPGTMKLTVISNGQTVISSTNFTATN</sequence>
<dbReference type="Gene3D" id="2.60.40.10">
    <property type="entry name" value="Immunoglobulins"/>
    <property type="match status" value="5"/>
</dbReference>
<dbReference type="RefSeq" id="WP_337715153.1">
    <property type="nucleotide sequence ID" value="NZ_JBBEUB010000001.1"/>
</dbReference>
<dbReference type="Proteomes" id="UP001378956">
    <property type="component" value="Unassembled WGS sequence"/>
</dbReference>
<dbReference type="InterPro" id="IPR013783">
    <property type="entry name" value="Ig-like_fold"/>
</dbReference>
<reference evidence="3 4" key="1">
    <citation type="submission" date="2024-03" db="EMBL/GenBank/DDBJ databases">
        <title>Sequence of Lycoming College Course Isolates.</title>
        <authorList>
            <person name="Plotts O."/>
            <person name="Newman J."/>
        </authorList>
    </citation>
    <scope>NUCLEOTIDE SEQUENCE [LARGE SCALE GENOMIC DNA]</scope>
    <source>
        <strain evidence="3 4">CJB-3</strain>
    </source>
</reference>
<dbReference type="SUPFAM" id="SSF81296">
    <property type="entry name" value="E set domains"/>
    <property type="match status" value="5"/>
</dbReference>
<dbReference type="CDD" id="cd00603">
    <property type="entry name" value="IPT_PCSR"/>
    <property type="match status" value="1"/>
</dbReference>
<keyword evidence="1" id="KW-0732">Signal</keyword>
<evidence type="ECO:0000259" key="2">
    <source>
        <dbReference type="Pfam" id="PF01833"/>
    </source>
</evidence>
<gene>
    <name evidence="3" type="ORF">WAE58_02730</name>
</gene>
<keyword evidence="4" id="KW-1185">Reference proteome</keyword>
<feature type="domain" description="IPT/TIG" evidence="2">
    <location>
        <begin position="221"/>
        <end position="286"/>
    </location>
</feature>
<dbReference type="InterPro" id="IPR002909">
    <property type="entry name" value="IPT_dom"/>
</dbReference>
<evidence type="ECO:0000313" key="3">
    <source>
        <dbReference type="EMBL" id="MEJ2901323.1"/>
    </source>
</evidence>
<feature type="domain" description="IPT/TIG" evidence="2">
    <location>
        <begin position="137"/>
        <end position="216"/>
    </location>
</feature>
<organism evidence="3 4">
    <name type="scientific">Pedobacter panaciterrae</name>
    <dbReference type="NCBI Taxonomy" id="363849"/>
    <lineage>
        <taxon>Bacteria</taxon>
        <taxon>Pseudomonadati</taxon>
        <taxon>Bacteroidota</taxon>
        <taxon>Sphingobacteriia</taxon>
        <taxon>Sphingobacteriales</taxon>
        <taxon>Sphingobacteriaceae</taxon>
        <taxon>Pedobacter</taxon>
    </lineage>
</organism>
<dbReference type="PANTHER" id="PTHR46769">
    <property type="entry name" value="POLYCYSTIC KIDNEY AND HEPATIC DISEASE 1 (AUTOSOMAL RECESSIVE)-LIKE 1"/>
    <property type="match status" value="1"/>
</dbReference>
<evidence type="ECO:0000256" key="1">
    <source>
        <dbReference type="ARBA" id="ARBA00022729"/>
    </source>
</evidence>
<accession>A0ABU8NJ91</accession>
<dbReference type="InterPro" id="IPR014756">
    <property type="entry name" value="Ig_E-set"/>
</dbReference>